<evidence type="ECO:0000313" key="3">
    <source>
        <dbReference type="Proteomes" id="UP000199417"/>
    </source>
</evidence>
<dbReference type="Pfam" id="PF11716">
    <property type="entry name" value="MDMPI_N"/>
    <property type="match status" value="1"/>
</dbReference>
<evidence type="ECO:0000259" key="1">
    <source>
        <dbReference type="Pfam" id="PF11716"/>
    </source>
</evidence>
<dbReference type="STRING" id="168276.SAMN05444580_10933"/>
<dbReference type="InterPro" id="IPR024344">
    <property type="entry name" value="MDMPI_metal-binding"/>
</dbReference>
<gene>
    <name evidence="2" type="ORF">SAMN05444580_10933</name>
</gene>
<dbReference type="RefSeq" id="WP_072842778.1">
    <property type="nucleotide sequence ID" value="NZ_FNAB01000009.1"/>
</dbReference>
<name>A0A1G6ZK71_9NOCA</name>
<dbReference type="EMBL" id="FNAB01000009">
    <property type="protein sequence ID" value="SDE03018.1"/>
    <property type="molecule type" value="Genomic_DNA"/>
</dbReference>
<dbReference type="AlphaFoldDB" id="A0A1G6ZK71"/>
<dbReference type="GO" id="GO:0046872">
    <property type="term" value="F:metal ion binding"/>
    <property type="evidence" value="ECO:0007669"/>
    <property type="project" value="InterPro"/>
</dbReference>
<organism evidence="2 3">
    <name type="scientific">Rhodococcus tukisamuensis</name>
    <dbReference type="NCBI Taxonomy" id="168276"/>
    <lineage>
        <taxon>Bacteria</taxon>
        <taxon>Bacillati</taxon>
        <taxon>Actinomycetota</taxon>
        <taxon>Actinomycetes</taxon>
        <taxon>Mycobacteriales</taxon>
        <taxon>Nocardiaceae</taxon>
        <taxon>Rhodococcus</taxon>
    </lineage>
</organism>
<protein>
    <submittedName>
        <fullName evidence="2">TIGR03083 family protein</fullName>
    </submittedName>
</protein>
<evidence type="ECO:0000313" key="2">
    <source>
        <dbReference type="EMBL" id="SDE03018.1"/>
    </source>
</evidence>
<dbReference type="InterPro" id="IPR017517">
    <property type="entry name" value="Maleyloyr_isom"/>
</dbReference>
<keyword evidence="3" id="KW-1185">Reference proteome</keyword>
<reference evidence="2 3" key="1">
    <citation type="submission" date="2016-10" db="EMBL/GenBank/DDBJ databases">
        <authorList>
            <person name="de Groot N.N."/>
        </authorList>
    </citation>
    <scope>NUCLEOTIDE SEQUENCE [LARGE SCALE GENOMIC DNA]</scope>
    <source>
        <strain evidence="2 3">JCM 11308</strain>
    </source>
</reference>
<dbReference type="InterPro" id="IPR034660">
    <property type="entry name" value="DinB/YfiT-like"/>
</dbReference>
<dbReference type="NCBIfam" id="TIGR03083">
    <property type="entry name" value="maleylpyruvate isomerase family mycothiol-dependent enzyme"/>
    <property type="match status" value="1"/>
</dbReference>
<accession>A0A1G6ZK71</accession>
<proteinExistence type="predicted"/>
<sequence>MKLTRDEIWSYVHAERRALATVLADLSDDEWATDSLCAGWTVKDVAGHVIAHPQTRLRDFRDAVPLLIRAHGSYSKTIYAQGKLVSDRPTAEIVADFDRLDGSRGHPPGTPVRFALIEILLHTQDIALPLGRAHAMPPVAAACAAGLVRPLASSMGVRHKVSGVRMVATDVEWSAGKGALVQGPMQQLLLAMAGRPADRTQLDGAGVAVLPGP</sequence>
<dbReference type="Proteomes" id="UP000199417">
    <property type="component" value="Unassembled WGS sequence"/>
</dbReference>
<dbReference type="Gene3D" id="1.20.120.450">
    <property type="entry name" value="dinb family like domain"/>
    <property type="match status" value="1"/>
</dbReference>
<feature type="domain" description="Mycothiol-dependent maleylpyruvate isomerase metal-binding" evidence="1">
    <location>
        <begin position="12"/>
        <end position="99"/>
    </location>
</feature>
<dbReference type="SUPFAM" id="SSF109854">
    <property type="entry name" value="DinB/YfiT-like putative metalloenzymes"/>
    <property type="match status" value="1"/>
</dbReference>